<organism evidence="1 2">
    <name type="scientific">Scortum barcoo</name>
    <name type="common">barcoo grunter</name>
    <dbReference type="NCBI Taxonomy" id="214431"/>
    <lineage>
        <taxon>Eukaryota</taxon>
        <taxon>Metazoa</taxon>
        <taxon>Chordata</taxon>
        <taxon>Craniata</taxon>
        <taxon>Vertebrata</taxon>
        <taxon>Euteleostomi</taxon>
        <taxon>Actinopterygii</taxon>
        <taxon>Neopterygii</taxon>
        <taxon>Teleostei</taxon>
        <taxon>Neoteleostei</taxon>
        <taxon>Acanthomorphata</taxon>
        <taxon>Eupercaria</taxon>
        <taxon>Centrarchiformes</taxon>
        <taxon>Terapontoidei</taxon>
        <taxon>Terapontidae</taxon>
        <taxon>Scortum</taxon>
    </lineage>
</organism>
<evidence type="ECO:0000313" key="2">
    <source>
        <dbReference type="Proteomes" id="UP000831701"/>
    </source>
</evidence>
<comment type="caution">
    <text evidence="1">The sequence shown here is derived from an EMBL/GenBank/DDBJ whole genome shotgun (WGS) entry which is preliminary data.</text>
</comment>
<sequence length="893" mass="99017">GLLTSPVWPQVVADSQSSDSGTILRVRGPLEFKCQLDSTDAHKVISRTFEALYSQLKSESCVLTVCDSPVIIWPNKGVYASPEEITPNTLCEDLHQWIQTDEQESVGKRSAKKKSKKSSAASVINLRLMMEVTKTGPLSAPVLSRTVQKSHFVSTTLPMDCVVRTTCDDKIKDAIERLLEALTHQLHEMEKVTLQHTKGTTLLVPEPLHFLLPEPKGLVTVVYPVGVPDSQLETQRKELHQEFELPDDWPYFRRANSYHFPNEPYKDGYLRNPHLALTHPAMDNGKLYLVQGIYSYHHYMQDHMDDNGWGCAYRSLQTICSWFQQQGYVERPVPTHKEIQQALVDVGDKQGSFVGSRQWIGSIEVQAVLNQLLGVTSKIMFVSQGSELASKGRELANHFLTEGTPIMIGGGVLAHTILGVAWSETTGQIRYLILDPHYTGAEDLQVITDKTAMFNPSELEGEVDHSFFDSDCDDSRDGRKRMEKGLKAGKEGLPAQGRLQGKQTQNARGACSQRTDGTTKHLKPVKSSGSSKAGRKENSSQSKEEYRSRASSTSSSCTSGADDKDVYNRNPNETEKEALPSNAKHPKERNKQSPKKRIRNRHTRSPSPTSTEASLETDSEISSSRINFKCPVISRHSKSSSSGVRRTQVGSAGSRGAPAGRTEKSDDTMTDVSLLSSPDCSLLQSLDLNPTETEEGSLKEQQQKESVPSSGLSNTHRDEDSDPDVGSLRSESQLRGKMAFGGPRGRNRKNYSFTNDEVRCIDRENQRLLRELSRLSPGLRSGSTAGKKTHMASNLPCMRLAHSALNRQREQQRIERENLAFLKRLESVKPTPGLKRSQQLADYQRFTGYLGGPSYPNSGPRPVSSRAVSTTTDSANTPVPRSKKPSAARPAWC</sequence>
<evidence type="ECO:0000313" key="1">
    <source>
        <dbReference type="EMBL" id="KAI3353156.1"/>
    </source>
</evidence>
<gene>
    <name evidence="1" type="ORF">L3Q82_019706</name>
</gene>
<protein>
    <submittedName>
        <fullName evidence="1">Uncharacterized protein</fullName>
    </submittedName>
</protein>
<dbReference type="Proteomes" id="UP000831701">
    <property type="component" value="Chromosome 23"/>
</dbReference>
<dbReference type="EMBL" id="CM041553">
    <property type="protein sequence ID" value="KAI3353156.1"/>
    <property type="molecule type" value="Genomic_DNA"/>
</dbReference>
<name>A0ACB8VBZ1_9TELE</name>
<keyword evidence="2" id="KW-1185">Reference proteome</keyword>
<proteinExistence type="predicted"/>
<accession>A0ACB8VBZ1</accession>
<reference evidence="1" key="1">
    <citation type="submission" date="2022-04" db="EMBL/GenBank/DDBJ databases">
        <title>Jade perch genome.</title>
        <authorList>
            <person name="Chao B."/>
        </authorList>
    </citation>
    <scope>NUCLEOTIDE SEQUENCE</scope>
    <source>
        <strain evidence="1">CB-2022</strain>
    </source>
</reference>
<feature type="non-terminal residue" evidence="1">
    <location>
        <position position="1"/>
    </location>
</feature>